<evidence type="ECO:0000256" key="11">
    <source>
        <dbReference type="ARBA" id="ARBA00023136"/>
    </source>
</evidence>
<evidence type="ECO:0000256" key="14">
    <source>
        <dbReference type="ARBA" id="ARBA00032361"/>
    </source>
</evidence>
<feature type="transmembrane region" description="Helical" evidence="17">
    <location>
        <begin position="134"/>
        <end position="154"/>
    </location>
</feature>
<evidence type="ECO:0000256" key="8">
    <source>
        <dbReference type="ARBA" id="ARBA00022692"/>
    </source>
</evidence>
<dbReference type="Pfam" id="PF01066">
    <property type="entry name" value="CDP-OH_P_transf"/>
    <property type="match status" value="1"/>
</dbReference>
<evidence type="ECO:0000256" key="4">
    <source>
        <dbReference type="ARBA" id="ARBA00013174"/>
    </source>
</evidence>
<feature type="transmembrane region" description="Helical" evidence="17">
    <location>
        <begin position="197"/>
        <end position="213"/>
    </location>
</feature>
<dbReference type="EC" id="2.7.8.8" evidence="4"/>
<dbReference type="InterPro" id="IPR050324">
    <property type="entry name" value="CDP-alcohol_PTase-I"/>
</dbReference>
<dbReference type="GO" id="GO:0003882">
    <property type="term" value="F:CDP-diacylglycerol-serine O-phosphatidyltransferase activity"/>
    <property type="evidence" value="ECO:0007669"/>
    <property type="project" value="UniProtKB-EC"/>
</dbReference>
<dbReference type="NCBIfam" id="TIGR00473">
    <property type="entry name" value="pssA"/>
    <property type="match status" value="1"/>
</dbReference>
<dbReference type="InterPro" id="IPR048254">
    <property type="entry name" value="CDP_ALCOHOL_P_TRANSF_CS"/>
</dbReference>
<evidence type="ECO:0000313" key="18">
    <source>
        <dbReference type="EMBL" id="MFD2097250.1"/>
    </source>
</evidence>
<keyword evidence="8 17" id="KW-0812">Transmembrane</keyword>
<reference evidence="19" key="1">
    <citation type="journal article" date="2019" name="Int. J. Syst. Evol. Microbiol.">
        <title>The Global Catalogue of Microorganisms (GCM) 10K type strain sequencing project: providing services to taxonomists for standard genome sequencing and annotation.</title>
        <authorList>
            <consortium name="The Broad Institute Genomics Platform"/>
            <consortium name="The Broad Institute Genome Sequencing Center for Infectious Disease"/>
            <person name="Wu L."/>
            <person name="Ma J."/>
        </authorList>
    </citation>
    <scope>NUCLEOTIDE SEQUENCE [LARGE SCALE GENOMIC DNA]</scope>
    <source>
        <strain evidence="19">CGMCC 1.10992</strain>
    </source>
</reference>
<evidence type="ECO:0000256" key="1">
    <source>
        <dbReference type="ARBA" id="ARBA00000287"/>
    </source>
</evidence>
<dbReference type="InterPro" id="IPR043130">
    <property type="entry name" value="CDP-OH_PTrfase_TM_dom"/>
</dbReference>
<keyword evidence="19" id="KW-1185">Reference proteome</keyword>
<keyword evidence="6" id="KW-0444">Lipid biosynthesis</keyword>
<comment type="similarity">
    <text evidence="3 15">Belongs to the CDP-alcohol phosphatidyltransferase class-I family.</text>
</comment>
<accession>A0ABW4XQ93</accession>
<evidence type="ECO:0000256" key="16">
    <source>
        <dbReference type="SAM" id="MobiDB-lite"/>
    </source>
</evidence>
<name>A0ABW4XQ93_9GAMM</name>
<organism evidence="18 19">
    <name type="scientific">Corallincola platygyrae</name>
    <dbReference type="NCBI Taxonomy" id="1193278"/>
    <lineage>
        <taxon>Bacteria</taxon>
        <taxon>Pseudomonadati</taxon>
        <taxon>Pseudomonadota</taxon>
        <taxon>Gammaproteobacteria</taxon>
        <taxon>Alteromonadales</taxon>
        <taxon>Psychromonadaceae</taxon>
        <taxon>Corallincola</taxon>
    </lineage>
</organism>
<dbReference type="PANTHER" id="PTHR14269:SF61">
    <property type="entry name" value="CDP-DIACYLGLYCEROL--SERINE O-PHOSPHATIDYLTRANSFERASE"/>
    <property type="match status" value="1"/>
</dbReference>
<feature type="transmembrane region" description="Helical" evidence="17">
    <location>
        <begin position="79"/>
        <end position="98"/>
    </location>
</feature>
<feature type="transmembrane region" description="Helical" evidence="17">
    <location>
        <begin position="104"/>
        <end position="122"/>
    </location>
</feature>
<evidence type="ECO:0000256" key="3">
    <source>
        <dbReference type="ARBA" id="ARBA00010441"/>
    </source>
</evidence>
<evidence type="ECO:0000256" key="15">
    <source>
        <dbReference type="RuleBase" id="RU003750"/>
    </source>
</evidence>
<feature type="transmembrane region" description="Helical" evidence="17">
    <location>
        <begin position="15"/>
        <end position="35"/>
    </location>
</feature>
<keyword evidence="11 17" id="KW-0472">Membrane</keyword>
<proteinExistence type="inferred from homology"/>
<comment type="caution">
    <text evidence="18">The sequence shown here is derived from an EMBL/GenBank/DDBJ whole genome shotgun (WGS) entry which is preliminary data.</text>
</comment>
<dbReference type="EMBL" id="JBHUHT010000016">
    <property type="protein sequence ID" value="MFD2097250.1"/>
    <property type="molecule type" value="Genomic_DNA"/>
</dbReference>
<feature type="region of interest" description="Disordered" evidence="16">
    <location>
        <begin position="250"/>
        <end position="288"/>
    </location>
</feature>
<evidence type="ECO:0000256" key="2">
    <source>
        <dbReference type="ARBA" id="ARBA00004127"/>
    </source>
</evidence>
<dbReference type="Proteomes" id="UP001597380">
    <property type="component" value="Unassembled WGS sequence"/>
</dbReference>
<dbReference type="PANTHER" id="PTHR14269">
    <property type="entry name" value="CDP-DIACYLGLYCEROL--GLYCEROL-3-PHOSPHATE 3-PHOSPHATIDYLTRANSFERASE-RELATED"/>
    <property type="match status" value="1"/>
</dbReference>
<feature type="transmembrane region" description="Helical" evidence="17">
    <location>
        <begin position="41"/>
        <end position="58"/>
    </location>
</feature>
<keyword evidence="12" id="KW-0594">Phospholipid biosynthesis</keyword>
<dbReference type="RefSeq" id="WP_345339828.1">
    <property type="nucleotide sequence ID" value="NZ_BAABLI010000012.1"/>
</dbReference>
<evidence type="ECO:0000256" key="10">
    <source>
        <dbReference type="ARBA" id="ARBA00023098"/>
    </source>
</evidence>
<feature type="transmembrane region" description="Helical" evidence="17">
    <location>
        <begin position="166"/>
        <end position="185"/>
    </location>
</feature>
<evidence type="ECO:0000256" key="6">
    <source>
        <dbReference type="ARBA" id="ARBA00022516"/>
    </source>
</evidence>
<comment type="subcellular location">
    <subcellularLocation>
        <location evidence="2">Endomembrane system</location>
        <topology evidence="2">Multi-pass membrane protein</topology>
    </subcellularLocation>
</comment>
<keyword evidence="9 17" id="KW-1133">Transmembrane helix</keyword>
<comment type="catalytic activity">
    <reaction evidence="1">
        <text>a CDP-1,2-diacyl-sn-glycerol + L-serine = a 1,2-diacyl-sn-glycero-3-phospho-L-serine + CMP + H(+)</text>
        <dbReference type="Rhea" id="RHEA:16913"/>
        <dbReference type="ChEBI" id="CHEBI:15378"/>
        <dbReference type="ChEBI" id="CHEBI:33384"/>
        <dbReference type="ChEBI" id="CHEBI:57262"/>
        <dbReference type="ChEBI" id="CHEBI:58332"/>
        <dbReference type="ChEBI" id="CHEBI:60377"/>
        <dbReference type="EC" id="2.7.8.8"/>
    </reaction>
</comment>
<dbReference type="PROSITE" id="PS00379">
    <property type="entry name" value="CDP_ALCOHOL_P_TRANSF"/>
    <property type="match status" value="1"/>
</dbReference>
<keyword evidence="7 15" id="KW-0808">Transferase</keyword>
<evidence type="ECO:0000256" key="12">
    <source>
        <dbReference type="ARBA" id="ARBA00023209"/>
    </source>
</evidence>
<dbReference type="Gene3D" id="1.20.120.1760">
    <property type="match status" value="1"/>
</dbReference>
<feature type="transmembrane region" description="Helical" evidence="17">
    <location>
        <begin position="219"/>
        <end position="236"/>
    </location>
</feature>
<evidence type="ECO:0000313" key="19">
    <source>
        <dbReference type="Proteomes" id="UP001597380"/>
    </source>
</evidence>
<keyword evidence="13" id="KW-1208">Phospholipid metabolism</keyword>
<keyword evidence="10" id="KW-0443">Lipid metabolism</keyword>
<evidence type="ECO:0000256" key="5">
    <source>
        <dbReference type="ARBA" id="ARBA00017171"/>
    </source>
</evidence>
<gene>
    <name evidence="18" type="primary">pssA</name>
    <name evidence="18" type="ORF">ACFSJ3_14735</name>
</gene>
<evidence type="ECO:0000256" key="17">
    <source>
        <dbReference type="SAM" id="Phobius"/>
    </source>
</evidence>
<feature type="compositionally biased region" description="Acidic residues" evidence="16">
    <location>
        <begin position="252"/>
        <end position="261"/>
    </location>
</feature>
<dbReference type="InterPro" id="IPR004533">
    <property type="entry name" value="CDP-diaglyc--ser_O-PTrfase"/>
</dbReference>
<dbReference type="InterPro" id="IPR000462">
    <property type="entry name" value="CDP-OH_P_trans"/>
</dbReference>
<sequence length="288" mass="31185">MNQDTTKESHKHRGIYLLPNLLTTAGLFSGFYAVVASMNERFEAAAVAIFIAMIMDGLDGRVARMTNTQSAFGAEYDSMADMVSFGIAPALVAYNWGLVDLGKIGWLSAFIFVAGAALRLARFNTQVGIADKRFFQGLASPAAAAIIAGMVWVGDNYEINGSDVSFIVAIITVAAGLLMVSNFRYHSFKDVDWKGKVSFVAILVVVLIFVVVATNPALVLFAIFLLYAISGPVVTLRSVRELKMEHVVGDGNDADFESSDQSDEKEKEVKANPSSTVEETAENDEEKK</sequence>
<evidence type="ECO:0000256" key="13">
    <source>
        <dbReference type="ARBA" id="ARBA00023264"/>
    </source>
</evidence>
<evidence type="ECO:0000256" key="7">
    <source>
        <dbReference type="ARBA" id="ARBA00022679"/>
    </source>
</evidence>
<protein>
    <recommendedName>
        <fullName evidence="5">CDP-diacylglycerol--serine O-phosphatidyltransferase</fullName>
        <ecNumber evidence="4">2.7.8.8</ecNumber>
    </recommendedName>
    <alternativeName>
        <fullName evidence="14">Phosphatidylserine synthase</fullName>
    </alternativeName>
</protein>
<feature type="compositionally biased region" description="Acidic residues" evidence="16">
    <location>
        <begin position="279"/>
        <end position="288"/>
    </location>
</feature>
<evidence type="ECO:0000256" key="9">
    <source>
        <dbReference type="ARBA" id="ARBA00022989"/>
    </source>
</evidence>